<gene>
    <name evidence="10" type="ORF">M2280_003892</name>
</gene>
<dbReference type="Gene3D" id="2.40.110.10">
    <property type="entry name" value="Butyryl-CoA Dehydrogenase, subunit A, domain 2"/>
    <property type="match status" value="1"/>
</dbReference>
<dbReference type="Pfam" id="PF00441">
    <property type="entry name" value="Acyl-CoA_dh_1"/>
    <property type="match status" value="1"/>
</dbReference>
<accession>A0ABT6MEJ8</accession>
<dbReference type="Pfam" id="PF02770">
    <property type="entry name" value="Acyl-CoA_dh_M"/>
    <property type="match status" value="1"/>
</dbReference>
<dbReference type="InterPro" id="IPR037069">
    <property type="entry name" value="AcylCoA_DH/ox_N_sf"/>
</dbReference>
<dbReference type="SUPFAM" id="SSF47203">
    <property type="entry name" value="Acyl-CoA dehydrogenase C-terminal domain-like"/>
    <property type="match status" value="1"/>
</dbReference>
<dbReference type="PANTHER" id="PTHR48083:SF1">
    <property type="entry name" value="DEHYDROGENASE, PUTATIVE (AFU_ORTHOLOGUE AFUA_7G06510)-RELATED"/>
    <property type="match status" value="1"/>
</dbReference>
<evidence type="ECO:0000256" key="5">
    <source>
        <dbReference type="ARBA" id="ARBA00023002"/>
    </source>
</evidence>
<dbReference type="InterPro" id="IPR046373">
    <property type="entry name" value="Acyl-CoA_Oxase/DH_mid-dom_sf"/>
</dbReference>
<comment type="similarity">
    <text evidence="2 6">Belongs to the acyl-CoA dehydrogenase family.</text>
</comment>
<name>A0ABT6MEJ8_9NOCA</name>
<dbReference type="Pfam" id="PF02771">
    <property type="entry name" value="Acyl-CoA_dh_N"/>
    <property type="match status" value="1"/>
</dbReference>
<dbReference type="EMBL" id="JARXVC010000011">
    <property type="protein sequence ID" value="MDH6282655.1"/>
    <property type="molecule type" value="Genomic_DNA"/>
</dbReference>
<evidence type="ECO:0000313" key="10">
    <source>
        <dbReference type="EMBL" id="MDH6282655.1"/>
    </source>
</evidence>
<sequence length="389" mass="41376">MTTVTGLVMDSDEHRLIRESTAKIAEKFGSQYYLERARSGDNVDELWRELGDAGLLGVHLPEAYGGGGGGLSETVVVVEELAAHGIPMLISVISPVICGSILAAHASETMKNDWLPGLASGSRRMAFALTEPDAGSNSHNVSTTARRDGDGWIISGAKYFISAIDECEALLVITRDVDAPAGKHAPLSMFVVPVDAPGVVFQPLETTLVSADKQFTLFFDDVYVGPEALIGEAGKGLRQVFAGLNPERIVASAISNGIGRYALTKASQYAKDRQVWSTPIGAHQGISHPLAKAYISVELARMAMVHSAALFDAGEDAAEAANIAKYAAAEASLEALDQSIQTHGGNGLSKEYGLAEMWFNARLLRTAPVSREMVLNFVAQTSLGLPRSY</sequence>
<keyword evidence="11" id="KW-1185">Reference proteome</keyword>
<proteinExistence type="inferred from homology"/>
<evidence type="ECO:0000259" key="7">
    <source>
        <dbReference type="Pfam" id="PF00441"/>
    </source>
</evidence>
<dbReference type="InterPro" id="IPR006091">
    <property type="entry name" value="Acyl-CoA_Oxase/DH_mid-dom"/>
</dbReference>
<dbReference type="InterPro" id="IPR009075">
    <property type="entry name" value="AcylCo_DH/oxidase_C"/>
</dbReference>
<dbReference type="PIRSF" id="PIRSF016578">
    <property type="entry name" value="HsaA"/>
    <property type="match status" value="1"/>
</dbReference>
<dbReference type="InterPro" id="IPR050741">
    <property type="entry name" value="Acyl-CoA_dehydrogenase"/>
</dbReference>
<organism evidence="10 11">
    <name type="scientific">Prescottella agglutinans</name>
    <dbReference type="NCBI Taxonomy" id="1644129"/>
    <lineage>
        <taxon>Bacteria</taxon>
        <taxon>Bacillati</taxon>
        <taxon>Actinomycetota</taxon>
        <taxon>Actinomycetes</taxon>
        <taxon>Mycobacteriales</taxon>
        <taxon>Nocardiaceae</taxon>
        <taxon>Prescottella</taxon>
    </lineage>
</organism>
<evidence type="ECO:0000256" key="3">
    <source>
        <dbReference type="ARBA" id="ARBA00022630"/>
    </source>
</evidence>
<keyword evidence="3 6" id="KW-0285">Flavoprotein</keyword>
<protein>
    <submittedName>
        <fullName evidence="10">Alkylation response protein AidB-like acyl-CoA dehydrogenase</fullName>
    </submittedName>
</protein>
<dbReference type="Proteomes" id="UP001160334">
    <property type="component" value="Unassembled WGS sequence"/>
</dbReference>
<evidence type="ECO:0000256" key="1">
    <source>
        <dbReference type="ARBA" id="ARBA00001974"/>
    </source>
</evidence>
<reference evidence="10 11" key="1">
    <citation type="submission" date="2023-04" db="EMBL/GenBank/DDBJ databases">
        <title>Forest soil microbial communities from Buena Vista Peninsula, Colon Province, Panama.</title>
        <authorList>
            <person name="Bouskill N."/>
        </authorList>
    </citation>
    <scope>NUCLEOTIDE SEQUENCE [LARGE SCALE GENOMIC DNA]</scope>
    <source>
        <strain evidence="10 11">CFH S0262</strain>
    </source>
</reference>
<comment type="cofactor">
    <cofactor evidence="1 6">
        <name>FAD</name>
        <dbReference type="ChEBI" id="CHEBI:57692"/>
    </cofactor>
</comment>
<keyword evidence="4 6" id="KW-0274">FAD</keyword>
<dbReference type="Gene3D" id="1.10.540.10">
    <property type="entry name" value="Acyl-CoA dehydrogenase/oxidase, N-terminal domain"/>
    <property type="match status" value="1"/>
</dbReference>
<evidence type="ECO:0000256" key="4">
    <source>
        <dbReference type="ARBA" id="ARBA00022827"/>
    </source>
</evidence>
<dbReference type="Gene3D" id="1.20.140.10">
    <property type="entry name" value="Butyryl-CoA Dehydrogenase, subunit A, domain 3"/>
    <property type="match status" value="1"/>
</dbReference>
<dbReference type="PANTHER" id="PTHR48083">
    <property type="entry name" value="MEDIUM-CHAIN SPECIFIC ACYL-COA DEHYDROGENASE, MITOCHONDRIAL-RELATED"/>
    <property type="match status" value="1"/>
</dbReference>
<feature type="domain" description="Acyl-CoA dehydrogenase/oxidase C-terminal" evidence="7">
    <location>
        <begin position="234"/>
        <end position="381"/>
    </location>
</feature>
<feature type="domain" description="Acyl-CoA dehydrogenase/oxidase N-terminal" evidence="9">
    <location>
        <begin position="11"/>
        <end position="121"/>
    </location>
</feature>
<evidence type="ECO:0000259" key="8">
    <source>
        <dbReference type="Pfam" id="PF02770"/>
    </source>
</evidence>
<keyword evidence="5 6" id="KW-0560">Oxidoreductase</keyword>
<comment type="caution">
    <text evidence="10">The sequence shown here is derived from an EMBL/GenBank/DDBJ whole genome shotgun (WGS) entry which is preliminary data.</text>
</comment>
<evidence type="ECO:0000313" key="11">
    <source>
        <dbReference type="Proteomes" id="UP001160334"/>
    </source>
</evidence>
<evidence type="ECO:0000259" key="9">
    <source>
        <dbReference type="Pfam" id="PF02771"/>
    </source>
</evidence>
<dbReference type="CDD" id="cd00567">
    <property type="entry name" value="ACAD"/>
    <property type="match status" value="1"/>
</dbReference>
<dbReference type="SUPFAM" id="SSF56645">
    <property type="entry name" value="Acyl-CoA dehydrogenase NM domain-like"/>
    <property type="match status" value="1"/>
</dbReference>
<evidence type="ECO:0000256" key="6">
    <source>
        <dbReference type="RuleBase" id="RU362125"/>
    </source>
</evidence>
<dbReference type="InterPro" id="IPR036250">
    <property type="entry name" value="AcylCo_DH-like_C"/>
</dbReference>
<feature type="domain" description="Acyl-CoA oxidase/dehydrogenase middle" evidence="8">
    <location>
        <begin position="126"/>
        <end position="222"/>
    </location>
</feature>
<evidence type="ECO:0000256" key="2">
    <source>
        <dbReference type="ARBA" id="ARBA00009347"/>
    </source>
</evidence>
<dbReference type="InterPro" id="IPR009100">
    <property type="entry name" value="AcylCoA_DH/oxidase_NM_dom_sf"/>
</dbReference>
<dbReference type="InterPro" id="IPR013786">
    <property type="entry name" value="AcylCoA_DH/ox_N"/>
</dbReference>